<feature type="transmembrane region" description="Helical" evidence="1">
    <location>
        <begin position="265"/>
        <end position="283"/>
    </location>
</feature>
<organism evidence="2 3">
    <name type="scientific">Balneicella halophila</name>
    <dbReference type="NCBI Taxonomy" id="1537566"/>
    <lineage>
        <taxon>Bacteria</taxon>
        <taxon>Pseudomonadati</taxon>
        <taxon>Bacteroidota</taxon>
        <taxon>Bacteroidia</taxon>
        <taxon>Bacteroidales</taxon>
        <taxon>Balneicellaceae</taxon>
        <taxon>Balneicella</taxon>
    </lineage>
</organism>
<dbReference type="Proteomes" id="UP000251835">
    <property type="component" value="Unassembled WGS sequence"/>
</dbReference>
<comment type="caution">
    <text evidence="2">The sequence shown here is derived from an EMBL/GenBank/DDBJ whole genome shotgun (WGS) entry which is preliminary data.</text>
</comment>
<evidence type="ECO:0000256" key="1">
    <source>
        <dbReference type="SAM" id="Phobius"/>
    </source>
</evidence>
<dbReference type="InterPro" id="IPR005625">
    <property type="entry name" value="PepSY-ass_TM"/>
</dbReference>
<feature type="transmembrane region" description="Helical" evidence="1">
    <location>
        <begin position="12"/>
        <end position="30"/>
    </location>
</feature>
<dbReference type="Pfam" id="PF03929">
    <property type="entry name" value="PepSY_TM"/>
    <property type="match status" value="1"/>
</dbReference>
<proteinExistence type="predicted"/>
<protein>
    <submittedName>
        <fullName evidence="2">PepSY-associated transmembrane protein</fullName>
    </submittedName>
</protein>
<dbReference type="OrthoDB" id="1111139at2"/>
<accession>A0A7L4UT25</accession>
<feature type="transmembrane region" description="Helical" evidence="1">
    <location>
        <begin position="476"/>
        <end position="496"/>
    </location>
</feature>
<keyword evidence="3" id="KW-1185">Reference proteome</keyword>
<dbReference type="AlphaFoldDB" id="A0A7L4UT25"/>
<keyword evidence="1" id="KW-0472">Membrane</keyword>
<name>A0A7L4UT25_BALHA</name>
<dbReference type="RefSeq" id="WP_116495736.1">
    <property type="nucleotide sequence ID" value="NZ_QENZ01000003.1"/>
</dbReference>
<keyword evidence="1" id="KW-1133">Transmembrane helix</keyword>
<evidence type="ECO:0000313" key="3">
    <source>
        <dbReference type="Proteomes" id="UP000251835"/>
    </source>
</evidence>
<keyword evidence="1 2" id="KW-0812">Transmembrane</keyword>
<feature type="transmembrane region" description="Helical" evidence="1">
    <location>
        <begin position="216"/>
        <end position="236"/>
    </location>
</feature>
<dbReference type="EMBL" id="QENZ01000003">
    <property type="protein sequence ID" value="PVX52194.1"/>
    <property type="molecule type" value="Genomic_DNA"/>
</dbReference>
<sequence length="509" mass="58023">MIKLLRKYHKWIGLISILFVLHFAISGILLNHRKAISGIDVSRNLLPKSYHFENWNNGAVIGTLKINADSILMYGNSGIWLTDSLCSKVEPYHTGISKGIDNRSFRAVKKLGDNAVFGVSTYELYRLDITTNSWENQTSKLDVEGERLSNLALKGDTLFVVSRSHVFRSVPPYDTFEKIQLLPPSDYSPKVSLFKMIWILHSGEAYGLFGRLLVDALGLIIIIITLLGLALTLFRIPIRKRIKKKRDAERLKDAWKFSLKWHNKLGFGLFYLLLFVVVTGTFLRPPLLIPIVRAKVNPIPFSTLDSDNPWNEKLRVLRYNEHTDSWLLYSSDGFYQFPDFNTTPKPLANKPPISVMGVTVLEPQSEEVWLVGSFSGLYLWNKKTGASYDAFTKELYVPEKTFGPPVLSDPISGYSDDFSMGEVAFNYDKGAVGLSQQSFVEMPAIVKAAPMSLWHFALELHVGRMYSPFLGALSPFFVFFSGLLFFFILFSGYKVYKKRHKKRKKKRVR</sequence>
<gene>
    <name evidence="2" type="ORF">C7377_0498</name>
</gene>
<reference evidence="2 3" key="1">
    <citation type="submission" date="2018-05" db="EMBL/GenBank/DDBJ databases">
        <title>Genomic Encyclopedia of Type Strains, Phase IV (KMG-IV): sequencing the most valuable type-strain genomes for metagenomic binning, comparative biology and taxonomic classification.</title>
        <authorList>
            <person name="Goeker M."/>
        </authorList>
    </citation>
    <scope>NUCLEOTIDE SEQUENCE [LARGE SCALE GENOMIC DNA]</scope>
    <source>
        <strain evidence="2 3">DSM 28579</strain>
    </source>
</reference>
<dbReference type="PANTHER" id="PTHR34219">
    <property type="entry name" value="IRON-REGULATED INNER MEMBRANE PROTEIN-RELATED"/>
    <property type="match status" value="1"/>
</dbReference>
<evidence type="ECO:0000313" key="2">
    <source>
        <dbReference type="EMBL" id="PVX52194.1"/>
    </source>
</evidence>